<feature type="coiled-coil region" evidence="1">
    <location>
        <begin position="257"/>
        <end position="298"/>
    </location>
</feature>
<proteinExistence type="predicted"/>
<dbReference type="EMBL" id="CR555307">
    <property type="protein sequence ID" value="CAI10336.1"/>
    <property type="molecule type" value="Genomic_DNA"/>
</dbReference>
<gene>
    <name evidence="3" type="ORF">p1B125</name>
</gene>
<dbReference type="HOGENOM" id="CLU_854283_0_0_4"/>
<accession>Q5NX78</accession>
<sequence>MRATAVSFEDVRNAFFEVLAEGGNPTFEAIYTKIGRRGGADVVRKLIAEVKTEAANLHEKLTLSRMPGVPDPLVDLLNEFARTSWDLALDGATKNLEAARADLERKEDALEEENKALRATADDFVQKALLLQKELAGLERMCAERTERIQALTEEVQHLTERNENLHAEIAHYQRRIGELEGSVQAERERGDRLLASATERHEVALASLTERHQALVAELRAEAERQMKLADDRADGDRKHLLKQTDDLRQEFVRKESSLKQALEGAQINEKKAREELRDCRKESAGLREQLAEANGKITALSSIEALIGSLRTANNTPERKEQD</sequence>
<dbReference type="AlphaFoldDB" id="Q5NX78"/>
<name>Q5NX78_AROAE</name>
<dbReference type="OrthoDB" id="9179597at2"/>
<geneLocation type="plasmid" evidence="4">
    <name>pAzo1</name>
</geneLocation>
<reference evidence="3 4" key="1">
    <citation type="journal article" date="2005" name="Arch. Microbiol.">
        <title>The genome sequence of an anaerobic aromatic-degrading denitrifying bacterium, strain EbN1.</title>
        <authorList>
            <person name="Rabus R."/>
            <person name="Kube M."/>
            <person name="Heider J."/>
            <person name="Beck A."/>
            <person name="Heitmann K."/>
            <person name="Widdel F."/>
            <person name="Reinhardt R."/>
        </authorList>
    </citation>
    <scope>NUCLEOTIDE SEQUENCE [LARGE SCALE GENOMIC DNA]</scope>
    <source>
        <strain evidence="3 4">EbN1</strain>
        <plasmid evidence="4">Plasmid pAzo1</plasmid>
    </source>
</reference>
<dbReference type="Proteomes" id="UP000006552">
    <property type="component" value="Plasmid 1"/>
</dbReference>
<keyword evidence="4" id="KW-1185">Reference proteome</keyword>
<dbReference type="InterPro" id="IPR021104">
    <property type="entry name" value="KfrA_DNA-bd_N"/>
</dbReference>
<dbReference type="Gene3D" id="1.10.287.1490">
    <property type="match status" value="1"/>
</dbReference>
<evidence type="ECO:0000313" key="3">
    <source>
        <dbReference type="EMBL" id="CAI10336.1"/>
    </source>
</evidence>
<evidence type="ECO:0000256" key="1">
    <source>
        <dbReference type="SAM" id="Coils"/>
    </source>
</evidence>
<dbReference type="RefSeq" id="WP_011254841.1">
    <property type="nucleotide sequence ID" value="NC_006823.1"/>
</dbReference>
<keyword evidence="1" id="KW-0175">Coiled coil</keyword>
<feature type="coiled-coil region" evidence="1">
    <location>
        <begin position="89"/>
        <end position="226"/>
    </location>
</feature>
<protein>
    <recommendedName>
        <fullName evidence="2">KfrA N-terminal DNA-binding domain-containing protein</fullName>
    </recommendedName>
</protein>
<feature type="domain" description="KfrA N-terminal DNA-binding" evidence="2">
    <location>
        <begin position="8"/>
        <end position="123"/>
    </location>
</feature>
<evidence type="ECO:0000313" key="4">
    <source>
        <dbReference type="Proteomes" id="UP000006552"/>
    </source>
</evidence>
<keyword evidence="3" id="KW-0614">Plasmid</keyword>
<dbReference type="Pfam" id="PF11740">
    <property type="entry name" value="KfrA_N"/>
    <property type="match status" value="1"/>
</dbReference>
<dbReference type="KEGG" id="eba:p1B125"/>
<organism evidence="3 4">
    <name type="scientific">Aromatoleum aromaticum (strain DSM 19018 / LMG 30748 / EbN1)</name>
    <name type="common">Azoarcus sp. (strain EbN1)</name>
    <dbReference type="NCBI Taxonomy" id="76114"/>
    <lineage>
        <taxon>Bacteria</taxon>
        <taxon>Pseudomonadati</taxon>
        <taxon>Pseudomonadota</taxon>
        <taxon>Betaproteobacteria</taxon>
        <taxon>Rhodocyclales</taxon>
        <taxon>Rhodocyclaceae</taxon>
        <taxon>Aromatoleum</taxon>
    </lineage>
</organism>
<evidence type="ECO:0000259" key="2">
    <source>
        <dbReference type="Pfam" id="PF11740"/>
    </source>
</evidence>